<evidence type="ECO:0008006" key="3">
    <source>
        <dbReference type="Google" id="ProtNLM"/>
    </source>
</evidence>
<accession>A0A1U7H1L9</accession>
<organism evidence="1 2">
    <name type="scientific">Fischerella major NIES-592</name>
    <dbReference type="NCBI Taxonomy" id="210994"/>
    <lineage>
        <taxon>Bacteria</taxon>
        <taxon>Bacillati</taxon>
        <taxon>Cyanobacteriota</taxon>
        <taxon>Cyanophyceae</taxon>
        <taxon>Nostocales</taxon>
        <taxon>Hapalosiphonaceae</taxon>
        <taxon>Fischerella</taxon>
    </lineage>
</organism>
<keyword evidence="2" id="KW-1185">Reference proteome</keyword>
<sequence length="136" mass="15463">MIQHIHTAPELRQAIADLLANELGLFANNQPAIWVEPPSTPKGGVSGGVEVSINRFKNVSSSSLLLNNQQEQRYEWIVAIKLGDRTPEGFTKFNSAIEKMRRYFPRRRETISPYSEEENLIATFRLSELEVVNSYV</sequence>
<evidence type="ECO:0000313" key="1">
    <source>
        <dbReference type="EMBL" id="OKH14856.1"/>
    </source>
</evidence>
<proteinExistence type="predicted"/>
<dbReference type="RefSeq" id="WP_073555452.1">
    <property type="nucleotide sequence ID" value="NZ_MRCA01000003.1"/>
</dbReference>
<evidence type="ECO:0000313" key="2">
    <source>
        <dbReference type="Proteomes" id="UP000186391"/>
    </source>
</evidence>
<dbReference type="EMBL" id="MRCA01000003">
    <property type="protein sequence ID" value="OKH14856.1"/>
    <property type="molecule type" value="Genomic_DNA"/>
</dbReference>
<reference evidence="1 2" key="1">
    <citation type="submission" date="2016-11" db="EMBL/GenBank/DDBJ databases">
        <title>Draft Genome Sequences of Nine Cyanobacterial Strains from Diverse Habitats.</title>
        <authorList>
            <person name="Zhu T."/>
            <person name="Hou S."/>
            <person name="Lu X."/>
            <person name="Hess W.R."/>
        </authorList>
    </citation>
    <scope>NUCLEOTIDE SEQUENCE [LARGE SCALE GENOMIC DNA]</scope>
    <source>
        <strain evidence="1 2">NIES-592</strain>
    </source>
</reference>
<comment type="caution">
    <text evidence="1">The sequence shown here is derived from an EMBL/GenBank/DDBJ whole genome shotgun (WGS) entry which is preliminary data.</text>
</comment>
<gene>
    <name evidence="1" type="ORF">NIES592_08235</name>
</gene>
<protein>
    <recommendedName>
        <fullName evidence="3">DUF3168 domain-containing protein</fullName>
    </recommendedName>
</protein>
<dbReference type="AlphaFoldDB" id="A0A1U7H1L9"/>
<dbReference type="Proteomes" id="UP000186391">
    <property type="component" value="Unassembled WGS sequence"/>
</dbReference>
<name>A0A1U7H1L9_9CYAN</name>